<reference evidence="1 2" key="1">
    <citation type="submission" date="2018-01" db="EMBL/GenBank/DDBJ databases">
        <title>Genome Sequencing and Assembly of Anaerobacter polyendosporus strain CT4.</title>
        <authorList>
            <person name="Tachaapaikoon C."/>
            <person name="Sutheeworapong S."/>
            <person name="Jenjaroenpun P."/>
            <person name="Wongsurawat T."/>
            <person name="Nookeaw I."/>
            <person name="Cheawchanlertfa P."/>
            <person name="Kosugi A."/>
            <person name="Cheevadhanarak S."/>
            <person name="Ratanakhanokchai K."/>
        </authorList>
    </citation>
    <scope>NUCLEOTIDE SEQUENCE [LARGE SCALE GENOMIC DNA]</scope>
    <source>
        <strain evidence="1 2">CT4</strain>
    </source>
</reference>
<dbReference type="EMBL" id="CP025746">
    <property type="protein sequence ID" value="QAA33153.1"/>
    <property type="molecule type" value="Genomic_DNA"/>
</dbReference>
<evidence type="ECO:0000313" key="2">
    <source>
        <dbReference type="Proteomes" id="UP000286268"/>
    </source>
</evidence>
<dbReference type="KEGG" id="cmah:C1I91_16755"/>
<dbReference type="Proteomes" id="UP000286268">
    <property type="component" value="Chromosome"/>
</dbReference>
<dbReference type="InterPro" id="IPR046141">
    <property type="entry name" value="DUF6143"/>
</dbReference>
<gene>
    <name evidence="1" type="ORF">C1I91_16755</name>
</gene>
<dbReference type="OrthoDB" id="2858798at2"/>
<sequence length="183" mass="19971">MILDNDLCKPTKVVALSNVFYKAVEGKYYVGQTEIVSSDGLNIWGALYNPPESGVNIFVNVLTVTNLSNSSFLAEIWLNTDFPGKGIRSGKFTSTNTIPCLETTPRGKIIYSNDGVCNHPEGGVNIYDRMIPVDSTIVTEEDSKFIVPPGGCYGAFVKAKSNQHLKAIFAFGWSEESIKSCKS</sequence>
<proteinExistence type="predicted"/>
<protein>
    <submittedName>
        <fullName evidence="1">Uncharacterized protein</fullName>
    </submittedName>
</protein>
<organism evidence="1 2">
    <name type="scientific">Clostridium manihotivorum</name>
    <dbReference type="NCBI Taxonomy" id="2320868"/>
    <lineage>
        <taxon>Bacteria</taxon>
        <taxon>Bacillati</taxon>
        <taxon>Bacillota</taxon>
        <taxon>Clostridia</taxon>
        <taxon>Eubacteriales</taxon>
        <taxon>Clostridiaceae</taxon>
        <taxon>Clostridium</taxon>
    </lineage>
</organism>
<accession>A0A3R5QV13</accession>
<dbReference type="RefSeq" id="WP_128213881.1">
    <property type="nucleotide sequence ID" value="NZ_CP025746.1"/>
</dbReference>
<keyword evidence="2" id="KW-1185">Reference proteome</keyword>
<dbReference type="AlphaFoldDB" id="A0A3R5QV13"/>
<dbReference type="Pfam" id="PF19640">
    <property type="entry name" value="DUF6143"/>
    <property type="match status" value="1"/>
</dbReference>
<evidence type="ECO:0000313" key="1">
    <source>
        <dbReference type="EMBL" id="QAA33153.1"/>
    </source>
</evidence>
<name>A0A3R5QV13_9CLOT</name>